<evidence type="ECO:0000256" key="1">
    <source>
        <dbReference type="ARBA" id="ARBA00004141"/>
    </source>
</evidence>
<evidence type="ECO:0000256" key="5">
    <source>
        <dbReference type="SAM" id="Phobius"/>
    </source>
</evidence>
<feature type="transmembrane region" description="Helical" evidence="5">
    <location>
        <begin position="58"/>
        <end position="76"/>
    </location>
</feature>
<evidence type="ECO:0000313" key="8">
    <source>
        <dbReference type="Proteomes" id="UP000197208"/>
    </source>
</evidence>
<dbReference type="InterPro" id="IPR002645">
    <property type="entry name" value="STAS_dom"/>
</dbReference>
<evidence type="ECO:0000259" key="6">
    <source>
        <dbReference type="PROSITE" id="PS50801"/>
    </source>
</evidence>
<dbReference type="RefSeq" id="WP_088248464.1">
    <property type="nucleotide sequence ID" value="NZ_NHMK01000012.1"/>
</dbReference>
<keyword evidence="2 5" id="KW-0812">Transmembrane</keyword>
<feature type="transmembrane region" description="Helical" evidence="5">
    <location>
        <begin position="381"/>
        <end position="412"/>
    </location>
</feature>
<feature type="transmembrane region" description="Helical" evidence="5">
    <location>
        <begin position="33"/>
        <end position="51"/>
    </location>
</feature>
<protein>
    <recommendedName>
        <fullName evidence="6">STAS domain-containing protein</fullName>
    </recommendedName>
</protein>
<gene>
    <name evidence="7" type="ORF">CBQ26_09775</name>
</gene>
<evidence type="ECO:0000256" key="4">
    <source>
        <dbReference type="ARBA" id="ARBA00023136"/>
    </source>
</evidence>
<keyword evidence="4 5" id="KW-0472">Membrane</keyword>
<sequence>MTRPGLLTALSPLPAWQAEFRRYTRAQFTQDLLAGVTVGVVALPLALAFGVTSGAGATAGLITAIIAGAVASAFGGSRFQITGPTGAMTVVLLPVIAQYGLSQVAVIGLLAGLMLITASALRLGRAIHLMPWPVITGFTNGIAVIIALQQLPAALGLPPVPGERILPASLDVLREFLRAPAPAPVLLTLLTAGVLLLWPRLNVRLPGGIVALLLVTALSLALHLDVPRIGPVPTGLPWPSLPALDGQLLPHLLSPALAVAVLAGLESLLSAVVADGVTRTRHDPDRELLGQGLANLVTPLFGGIPSTGAIARTAVGVRSGAQTRVTGLVHAAFLLLVTLVLGRFAALVPLSVLAGILLVTAARMFERDASRTLRRSTRSDYVTLLATMTVTVAFDLILAIEVGLAVAGVLFVQRMIGTLNVEPMSIHQDAPADADAALLQSRVLAYRVEGPLFFGVAGRFTEQLRALPDVDVVILRLRRVATLDASGAHALAQLQRDLHAQGVTLLLSGLQDQPRALLERMGLLEAVTTAGHHLFETTEDATRHAWRHVQRAQALAELQP</sequence>
<feature type="transmembrane region" description="Helical" evidence="5">
    <location>
        <begin position="179"/>
        <end position="198"/>
    </location>
</feature>
<dbReference type="EMBL" id="NHMK01000012">
    <property type="protein sequence ID" value="OWL96078.1"/>
    <property type="molecule type" value="Genomic_DNA"/>
</dbReference>
<feature type="transmembrane region" description="Helical" evidence="5">
    <location>
        <begin position="293"/>
        <end position="311"/>
    </location>
</feature>
<evidence type="ECO:0000256" key="3">
    <source>
        <dbReference type="ARBA" id="ARBA00022989"/>
    </source>
</evidence>
<dbReference type="AlphaFoldDB" id="A0A246BL65"/>
<dbReference type="GO" id="GO:0055085">
    <property type="term" value="P:transmembrane transport"/>
    <property type="evidence" value="ECO:0007669"/>
    <property type="project" value="InterPro"/>
</dbReference>
<keyword evidence="8" id="KW-1185">Reference proteome</keyword>
<dbReference type="PANTHER" id="PTHR11814">
    <property type="entry name" value="SULFATE TRANSPORTER"/>
    <property type="match status" value="1"/>
</dbReference>
<organism evidence="7 8">
    <name type="scientific">Deinococcus indicus</name>
    <dbReference type="NCBI Taxonomy" id="223556"/>
    <lineage>
        <taxon>Bacteria</taxon>
        <taxon>Thermotogati</taxon>
        <taxon>Deinococcota</taxon>
        <taxon>Deinococci</taxon>
        <taxon>Deinococcales</taxon>
        <taxon>Deinococcaceae</taxon>
        <taxon>Deinococcus</taxon>
    </lineage>
</organism>
<evidence type="ECO:0000256" key="2">
    <source>
        <dbReference type="ARBA" id="ARBA00022692"/>
    </source>
</evidence>
<keyword evidence="3 5" id="KW-1133">Transmembrane helix</keyword>
<dbReference type="Pfam" id="PF00916">
    <property type="entry name" value="Sulfate_transp"/>
    <property type="match status" value="1"/>
</dbReference>
<proteinExistence type="predicted"/>
<feature type="transmembrane region" description="Helical" evidence="5">
    <location>
        <begin position="252"/>
        <end position="273"/>
    </location>
</feature>
<dbReference type="PROSITE" id="PS50801">
    <property type="entry name" value="STAS"/>
    <property type="match status" value="1"/>
</dbReference>
<dbReference type="Pfam" id="PF01740">
    <property type="entry name" value="STAS"/>
    <property type="match status" value="1"/>
</dbReference>
<dbReference type="InterPro" id="IPR036513">
    <property type="entry name" value="STAS_dom_sf"/>
</dbReference>
<reference evidence="7 8" key="1">
    <citation type="submission" date="2017-05" db="EMBL/GenBank/DDBJ databases">
        <title>De novo genome assembly of Deniococcus indicus strain DR1.</title>
        <authorList>
            <person name="Chauhan D."/>
            <person name="Yennamalli R.M."/>
            <person name="Priyadarshini R."/>
        </authorList>
    </citation>
    <scope>NUCLEOTIDE SEQUENCE [LARGE SCALE GENOMIC DNA]</scope>
    <source>
        <strain evidence="7 8">DR1</strain>
    </source>
</reference>
<dbReference type="Gene3D" id="3.30.750.24">
    <property type="entry name" value="STAS domain"/>
    <property type="match status" value="1"/>
</dbReference>
<dbReference type="Proteomes" id="UP000197208">
    <property type="component" value="Unassembled WGS sequence"/>
</dbReference>
<accession>A0A246BL65</accession>
<feature type="transmembrane region" description="Helical" evidence="5">
    <location>
        <begin position="331"/>
        <end position="360"/>
    </location>
</feature>
<dbReference type="GO" id="GO:0016020">
    <property type="term" value="C:membrane"/>
    <property type="evidence" value="ECO:0007669"/>
    <property type="project" value="UniProtKB-SubCell"/>
</dbReference>
<dbReference type="InterPro" id="IPR011547">
    <property type="entry name" value="SLC26A/SulP_dom"/>
</dbReference>
<comment type="caution">
    <text evidence="7">The sequence shown here is derived from an EMBL/GenBank/DDBJ whole genome shotgun (WGS) entry which is preliminary data.</text>
</comment>
<dbReference type="OrthoDB" id="9771198at2"/>
<comment type="subcellular location">
    <subcellularLocation>
        <location evidence="1">Membrane</location>
        <topology evidence="1">Multi-pass membrane protein</topology>
    </subcellularLocation>
</comment>
<feature type="transmembrane region" description="Helical" evidence="5">
    <location>
        <begin position="205"/>
        <end position="224"/>
    </location>
</feature>
<feature type="transmembrane region" description="Helical" evidence="5">
    <location>
        <begin position="129"/>
        <end position="148"/>
    </location>
</feature>
<name>A0A246BL65_9DEIO</name>
<feature type="transmembrane region" description="Helical" evidence="5">
    <location>
        <begin position="96"/>
        <end position="117"/>
    </location>
</feature>
<dbReference type="CDD" id="cd07042">
    <property type="entry name" value="STAS_SulP_like_sulfate_transporter"/>
    <property type="match status" value="1"/>
</dbReference>
<dbReference type="InterPro" id="IPR001902">
    <property type="entry name" value="SLC26A/SulP_fam"/>
</dbReference>
<dbReference type="SUPFAM" id="SSF52091">
    <property type="entry name" value="SpoIIaa-like"/>
    <property type="match status" value="1"/>
</dbReference>
<feature type="domain" description="STAS" evidence="6">
    <location>
        <begin position="443"/>
        <end position="545"/>
    </location>
</feature>
<evidence type="ECO:0000313" key="7">
    <source>
        <dbReference type="EMBL" id="OWL96078.1"/>
    </source>
</evidence>